<organism evidence="2">
    <name type="scientific">viral metagenome</name>
    <dbReference type="NCBI Taxonomy" id="1070528"/>
    <lineage>
        <taxon>unclassified sequences</taxon>
        <taxon>metagenomes</taxon>
        <taxon>organismal metagenomes</taxon>
    </lineage>
</organism>
<evidence type="ECO:0000313" key="2">
    <source>
        <dbReference type="EMBL" id="QHU00890.1"/>
    </source>
</evidence>
<sequence length="164" mass="19527">MSTKITSLGRDVVYVNNENNEYKPDYGVNKKNMDDINLLNKLTRDINECDKESHKQIYMMLRRYQPMKIFTQEQNCIIFDRNSLTKTQLLELYNLIEMCKENMKRIKIVKKAENEYIGERDKNTSYLEDNRIPPSLDTYKPDFKDNPSEKQKVKNMLSLNNLKA</sequence>
<dbReference type="EMBL" id="MN740330">
    <property type="protein sequence ID" value="QHU00890.1"/>
    <property type="molecule type" value="Genomic_DNA"/>
</dbReference>
<protein>
    <submittedName>
        <fullName evidence="2">Uncharacterized protein</fullName>
    </submittedName>
</protein>
<feature type="compositionally biased region" description="Basic and acidic residues" evidence="1">
    <location>
        <begin position="139"/>
        <end position="151"/>
    </location>
</feature>
<evidence type="ECO:0000256" key="1">
    <source>
        <dbReference type="SAM" id="MobiDB-lite"/>
    </source>
</evidence>
<name>A0A6C0J7N9_9ZZZZ</name>
<dbReference type="AlphaFoldDB" id="A0A6C0J7N9"/>
<reference evidence="2" key="1">
    <citation type="journal article" date="2020" name="Nature">
        <title>Giant virus diversity and host interactions through global metagenomics.</title>
        <authorList>
            <person name="Schulz F."/>
            <person name="Roux S."/>
            <person name="Paez-Espino D."/>
            <person name="Jungbluth S."/>
            <person name="Walsh D.A."/>
            <person name="Denef V.J."/>
            <person name="McMahon K.D."/>
            <person name="Konstantinidis K.T."/>
            <person name="Eloe-Fadrosh E.A."/>
            <person name="Kyrpides N.C."/>
            <person name="Woyke T."/>
        </authorList>
    </citation>
    <scope>NUCLEOTIDE SEQUENCE</scope>
    <source>
        <strain evidence="2">GVMAG-M-3300025860-20</strain>
    </source>
</reference>
<accession>A0A6C0J7N9</accession>
<proteinExistence type="predicted"/>
<feature type="region of interest" description="Disordered" evidence="1">
    <location>
        <begin position="127"/>
        <end position="151"/>
    </location>
</feature>